<evidence type="ECO:0000313" key="3">
    <source>
        <dbReference type="Proteomes" id="UP000799757"/>
    </source>
</evidence>
<evidence type="ECO:0008006" key="4">
    <source>
        <dbReference type="Google" id="ProtNLM"/>
    </source>
</evidence>
<feature type="chain" id="PRO_5025559334" description="Lytic polysaccharide monooxygenase" evidence="1">
    <location>
        <begin position="21"/>
        <end position="231"/>
    </location>
</feature>
<reference evidence="2" key="1">
    <citation type="journal article" date="2020" name="Stud. Mycol.">
        <title>101 Dothideomycetes genomes: a test case for predicting lifestyles and emergence of pathogens.</title>
        <authorList>
            <person name="Haridas S."/>
            <person name="Albert R."/>
            <person name="Binder M."/>
            <person name="Bloem J."/>
            <person name="Labutti K."/>
            <person name="Salamov A."/>
            <person name="Andreopoulos B."/>
            <person name="Baker S."/>
            <person name="Barry K."/>
            <person name="Bills G."/>
            <person name="Bluhm B."/>
            <person name="Cannon C."/>
            <person name="Castanera R."/>
            <person name="Culley D."/>
            <person name="Daum C."/>
            <person name="Ezra D."/>
            <person name="Gonzalez J."/>
            <person name="Henrissat B."/>
            <person name="Kuo A."/>
            <person name="Liang C."/>
            <person name="Lipzen A."/>
            <person name="Lutzoni F."/>
            <person name="Magnuson J."/>
            <person name="Mondo S."/>
            <person name="Nolan M."/>
            <person name="Ohm R."/>
            <person name="Pangilinan J."/>
            <person name="Park H.-J."/>
            <person name="Ramirez L."/>
            <person name="Alfaro M."/>
            <person name="Sun H."/>
            <person name="Tritt A."/>
            <person name="Yoshinaga Y."/>
            <person name="Zwiers L.-H."/>
            <person name="Turgeon B."/>
            <person name="Goodwin S."/>
            <person name="Spatafora J."/>
            <person name="Crous P."/>
            <person name="Grigoriev I."/>
        </authorList>
    </citation>
    <scope>NUCLEOTIDE SEQUENCE</scope>
    <source>
        <strain evidence="2">CBS 109.77</strain>
    </source>
</reference>
<feature type="signal peptide" evidence="1">
    <location>
        <begin position="1"/>
        <end position="20"/>
    </location>
</feature>
<dbReference type="OrthoDB" id="3796383at2759"/>
<dbReference type="AlphaFoldDB" id="A0A6A6XJJ3"/>
<accession>A0A6A6XJJ3</accession>
<dbReference type="Proteomes" id="UP000799757">
    <property type="component" value="Unassembled WGS sequence"/>
</dbReference>
<proteinExistence type="predicted"/>
<keyword evidence="1" id="KW-0732">Signal</keyword>
<sequence length="231" mass="25192">MKVLSSASFSLSVLLSFVDALPNDYLGLGHLIAQNASYTFYPEQIKTAGCISDSFSWTLDKTQCGTFYSQRGKFYKRPGHYQYVLKSQHGLCGLGEKDRVVCGKWAGEGLGPLNGTDDGKGANGREIPEDAPRVLKEGSWWAMVIASIPSEANELRFTAADMSFQKWWSDGHPTAARDASLWNNVDDEHPVVNVTLDQYNVGARIFWEAVGGGAPADGQEEGALSSSVLYL</sequence>
<evidence type="ECO:0000256" key="1">
    <source>
        <dbReference type="SAM" id="SignalP"/>
    </source>
</evidence>
<protein>
    <recommendedName>
        <fullName evidence="4">Lytic polysaccharide monooxygenase</fullName>
    </recommendedName>
</protein>
<name>A0A6A6XJJ3_9PLEO</name>
<gene>
    <name evidence="2" type="ORF">K505DRAFT_415785</name>
</gene>
<evidence type="ECO:0000313" key="2">
    <source>
        <dbReference type="EMBL" id="KAF2796384.1"/>
    </source>
</evidence>
<organism evidence="2 3">
    <name type="scientific">Melanomma pulvis-pyrius CBS 109.77</name>
    <dbReference type="NCBI Taxonomy" id="1314802"/>
    <lineage>
        <taxon>Eukaryota</taxon>
        <taxon>Fungi</taxon>
        <taxon>Dikarya</taxon>
        <taxon>Ascomycota</taxon>
        <taxon>Pezizomycotina</taxon>
        <taxon>Dothideomycetes</taxon>
        <taxon>Pleosporomycetidae</taxon>
        <taxon>Pleosporales</taxon>
        <taxon>Melanommataceae</taxon>
        <taxon>Melanomma</taxon>
    </lineage>
</organism>
<keyword evidence="3" id="KW-1185">Reference proteome</keyword>
<dbReference type="EMBL" id="MU001832">
    <property type="protein sequence ID" value="KAF2796384.1"/>
    <property type="molecule type" value="Genomic_DNA"/>
</dbReference>